<organism evidence="1 2">
    <name type="scientific">Neglectibacter timonensis</name>
    <dbReference type="NCBI Taxonomy" id="1776382"/>
    <lineage>
        <taxon>Bacteria</taxon>
        <taxon>Bacillati</taxon>
        <taxon>Bacillota</taxon>
        <taxon>Clostridia</taxon>
        <taxon>Eubacteriales</taxon>
        <taxon>Oscillospiraceae</taxon>
        <taxon>Neglectibacter</taxon>
    </lineage>
</organism>
<name>A0ABT1S3Y1_9FIRM</name>
<evidence type="ECO:0008006" key="3">
    <source>
        <dbReference type="Google" id="ProtNLM"/>
    </source>
</evidence>
<gene>
    <name evidence="1" type="ORF">NE695_17210</name>
</gene>
<evidence type="ECO:0000313" key="2">
    <source>
        <dbReference type="Proteomes" id="UP001524473"/>
    </source>
</evidence>
<sequence length="53" mass="5914">MSQHKSDPQNPHITELVIQGIVVRITFSQSDNLDAPHQISEILKEAYLQKSAG</sequence>
<protein>
    <recommendedName>
        <fullName evidence="3">Transposon-encoded protein TnpW</fullName>
    </recommendedName>
</protein>
<dbReference type="EMBL" id="JANFZH010000062">
    <property type="protein sequence ID" value="MCQ4841652.1"/>
    <property type="molecule type" value="Genomic_DNA"/>
</dbReference>
<comment type="caution">
    <text evidence="1">The sequence shown here is derived from an EMBL/GenBank/DDBJ whole genome shotgun (WGS) entry which is preliminary data.</text>
</comment>
<dbReference type="RefSeq" id="WP_256192392.1">
    <property type="nucleotide sequence ID" value="NZ_JANFZG010000063.1"/>
</dbReference>
<proteinExistence type="predicted"/>
<accession>A0ABT1S3Y1</accession>
<reference evidence="1 2" key="1">
    <citation type="submission" date="2022-06" db="EMBL/GenBank/DDBJ databases">
        <title>Isolation of gut microbiota from human fecal samples.</title>
        <authorList>
            <person name="Pamer E.G."/>
            <person name="Barat B."/>
            <person name="Waligurski E."/>
            <person name="Medina S."/>
            <person name="Paddock L."/>
            <person name="Mostad J."/>
        </authorList>
    </citation>
    <scope>NUCLEOTIDE SEQUENCE [LARGE SCALE GENOMIC DNA]</scope>
    <source>
        <strain evidence="1 2">DFI.9.73</strain>
    </source>
</reference>
<dbReference type="Proteomes" id="UP001524473">
    <property type="component" value="Unassembled WGS sequence"/>
</dbReference>
<evidence type="ECO:0000313" key="1">
    <source>
        <dbReference type="EMBL" id="MCQ4841652.1"/>
    </source>
</evidence>
<keyword evidence="2" id="KW-1185">Reference proteome</keyword>